<dbReference type="PANTHER" id="PTHR10655:SF17">
    <property type="entry name" value="LYSOPHOSPHOLIPASE-LIKE PROTEIN 1"/>
    <property type="match status" value="1"/>
</dbReference>
<evidence type="ECO:0000259" key="3">
    <source>
        <dbReference type="Pfam" id="PF02230"/>
    </source>
</evidence>
<reference evidence="4" key="2">
    <citation type="journal article" date="2024" name="Antonie Van Leeuwenhoek">
        <title>Roseihalotalea indica gen. nov., sp. nov., a halophilic Bacteroidetes from mesopelagic Southwest Indian Ocean with higher carbohydrate metabolic potential.</title>
        <authorList>
            <person name="Chen B."/>
            <person name="Zhang M."/>
            <person name="Lin D."/>
            <person name="Ye J."/>
            <person name="Tang K."/>
        </authorList>
    </citation>
    <scope>NUCLEOTIDE SEQUENCE</scope>
    <source>
        <strain evidence="4">TK19036</strain>
    </source>
</reference>
<name>A0AA49GL68_9BACT</name>
<reference evidence="4" key="1">
    <citation type="journal article" date="2023" name="Comput. Struct. Biotechnol. J.">
        <title>Discovery of a novel marine Bacteroidetes with a rich repertoire of carbohydrate-active enzymes.</title>
        <authorList>
            <person name="Chen B."/>
            <person name="Liu G."/>
            <person name="Chen Q."/>
            <person name="Wang H."/>
            <person name="Liu L."/>
            <person name="Tang K."/>
        </authorList>
    </citation>
    <scope>NUCLEOTIDE SEQUENCE</scope>
    <source>
        <strain evidence="4">TK19036</strain>
    </source>
</reference>
<gene>
    <name evidence="4" type="ORF">K4G66_31555</name>
</gene>
<evidence type="ECO:0000256" key="2">
    <source>
        <dbReference type="ARBA" id="ARBA00022801"/>
    </source>
</evidence>
<proteinExistence type="inferred from homology"/>
<feature type="domain" description="Phospholipase/carboxylesterase/thioesterase" evidence="3">
    <location>
        <begin position="16"/>
        <end position="210"/>
    </location>
</feature>
<dbReference type="GO" id="GO:0016787">
    <property type="term" value="F:hydrolase activity"/>
    <property type="evidence" value="ECO:0007669"/>
    <property type="project" value="UniProtKB-KW"/>
</dbReference>
<dbReference type="PANTHER" id="PTHR10655">
    <property type="entry name" value="LYSOPHOSPHOLIPASE-RELATED"/>
    <property type="match status" value="1"/>
</dbReference>
<sequence>MSLEYIKQSPRVPSKRPPLLVLLHGLGSNERDLFSFAPQLDPRYLIISVRAPLAYSFGGYAWFNINLNGTMPQANVKQLEEARQQFSAFLDEIIEEFHPHSDHIYLAGFSQGAIMSYATALAEPNKLTGLLAMSGYILRETVPQTPITSDHRRLKILATHGEYDRVLPVFLGRNAADFMKENQFDYQYKEYPMAHEVNQACFADIKHWLDERVSDL</sequence>
<dbReference type="EMBL" id="CP120682">
    <property type="protein sequence ID" value="WKN36905.1"/>
    <property type="molecule type" value="Genomic_DNA"/>
</dbReference>
<evidence type="ECO:0000313" key="4">
    <source>
        <dbReference type="EMBL" id="WKN36905.1"/>
    </source>
</evidence>
<protein>
    <recommendedName>
        <fullName evidence="3">Phospholipase/carboxylesterase/thioesterase domain-containing protein</fullName>
    </recommendedName>
</protein>
<organism evidence="4">
    <name type="scientific">Roseihalotalea indica</name>
    <dbReference type="NCBI Taxonomy" id="2867963"/>
    <lineage>
        <taxon>Bacteria</taxon>
        <taxon>Pseudomonadati</taxon>
        <taxon>Bacteroidota</taxon>
        <taxon>Cytophagia</taxon>
        <taxon>Cytophagales</taxon>
        <taxon>Catalimonadaceae</taxon>
        <taxon>Roseihalotalea</taxon>
    </lineage>
</organism>
<dbReference type="InterPro" id="IPR029058">
    <property type="entry name" value="AB_hydrolase_fold"/>
</dbReference>
<comment type="similarity">
    <text evidence="1">Belongs to the AB hydrolase superfamily. AB hydrolase 2 family.</text>
</comment>
<keyword evidence="2" id="KW-0378">Hydrolase</keyword>
<dbReference type="InterPro" id="IPR050565">
    <property type="entry name" value="LYPA1-2/EST-like"/>
</dbReference>
<dbReference type="SUPFAM" id="SSF53474">
    <property type="entry name" value="alpha/beta-Hydrolases"/>
    <property type="match status" value="1"/>
</dbReference>
<accession>A0AA49GL68</accession>
<dbReference type="Pfam" id="PF02230">
    <property type="entry name" value="Abhydrolase_2"/>
    <property type="match status" value="1"/>
</dbReference>
<evidence type="ECO:0000256" key="1">
    <source>
        <dbReference type="ARBA" id="ARBA00006499"/>
    </source>
</evidence>
<dbReference type="AlphaFoldDB" id="A0AA49GL68"/>
<dbReference type="InterPro" id="IPR003140">
    <property type="entry name" value="PLipase/COase/thioEstase"/>
</dbReference>
<dbReference type="Gene3D" id="3.40.50.1820">
    <property type="entry name" value="alpha/beta hydrolase"/>
    <property type="match status" value="1"/>
</dbReference>